<feature type="transmembrane region" description="Helical" evidence="1">
    <location>
        <begin position="6"/>
        <end position="24"/>
    </location>
</feature>
<dbReference type="EMBL" id="DSWI01000009">
    <property type="protein sequence ID" value="HFG19758.1"/>
    <property type="molecule type" value="Genomic_DNA"/>
</dbReference>
<keyword evidence="1" id="KW-1133">Transmembrane helix</keyword>
<feature type="transmembrane region" description="Helical" evidence="1">
    <location>
        <begin position="36"/>
        <end position="53"/>
    </location>
</feature>
<reference evidence="2" key="1">
    <citation type="journal article" date="2020" name="mSystems">
        <title>Genome- and Community-Level Interaction Insights into Carbon Utilization and Element Cycling Functions of Hydrothermarchaeota in Hydrothermal Sediment.</title>
        <authorList>
            <person name="Zhou Z."/>
            <person name="Liu Y."/>
            <person name="Xu W."/>
            <person name="Pan J."/>
            <person name="Luo Z.H."/>
            <person name="Li M."/>
        </authorList>
    </citation>
    <scope>NUCLEOTIDE SEQUENCE [LARGE SCALE GENOMIC DNA]</scope>
    <source>
        <strain evidence="2">SpSt-524</strain>
    </source>
</reference>
<gene>
    <name evidence="2" type="ORF">ENS82_03425</name>
</gene>
<organism evidence="2">
    <name type="scientific">Meiothermus ruber</name>
    <dbReference type="NCBI Taxonomy" id="277"/>
    <lineage>
        <taxon>Bacteria</taxon>
        <taxon>Thermotogati</taxon>
        <taxon>Deinococcota</taxon>
        <taxon>Deinococci</taxon>
        <taxon>Thermales</taxon>
        <taxon>Thermaceae</taxon>
        <taxon>Meiothermus</taxon>
    </lineage>
</organism>
<evidence type="ECO:0000313" key="2">
    <source>
        <dbReference type="EMBL" id="HFG19758.1"/>
    </source>
</evidence>
<name>A0A7C3HDR6_MEIRU</name>
<sequence>MPNAHFGTVEVIVFGVVFAWLAYAGYRLWTATFSPTARWVGVAFVALAALGLAQDLFDLNRQSVNAGVVVADTSVVSGVVVVSGGGACIQCDRSLDGGRYRLRGSWVAGEYSLRPQGTQPYAIGYESGVARLEDTPLKPGCTTGFISEETRLEFAGASEVVLEVGPGASCVN</sequence>
<accession>A0A7C3HDR6</accession>
<evidence type="ECO:0000256" key="1">
    <source>
        <dbReference type="SAM" id="Phobius"/>
    </source>
</evidence>
<keyword evidence="1" id="KW-0472">Membrane</keyword>
<dbReference type="AlphaFoldDB" id="A0A7C3HDR6"/>
<keyword evidence="1" id="KW-0812">Transmembrane</keyword>
<proteinExistence type="predicted"/>
<protein>
    <submittedName>
        <fullName evidence="2">Uncharacterized protein</fullName>
    </submittedName>
</protein>
<comment type="caution">
    <text evidence="2">The sequence shown here is derived from an EMBL/GenBank/DDBJ whole genome shotgun (WGS) entry which is preliminary data.</text>
</comment>